<evidence type="ECO:0000256" key="2">
    <source>
        <dbReference type="ARBA" id="ARBA00022475"/>
    </source>
</evidence>
<name>A0A1H8AQQ1_9SPHI</name>
<keyword evidence="8" id="KW-0449">Lipoprotein</keyword>
<dbReference type="RefSeq" id="WP_091207396.1">
    <property type="nucleotide sequence ID" value="NZ_FOCL01000001.1"/>
</dbReference>
<dbReference type="PANTHER" id="PTHR30589:SF0">
    <property type="entry name" value="PHOSPHATIDYLGLYCEROL--PROLIPOPROTEIN DIACYLGLYCERYL TRANSFERASE"/>
    <property type="match status" value="1"/>
</dbReference>
<comment type="similarity">
    <text evidence="1">Belongs to the Lgt family.</text>
</comment>
<feature type="transmembrane region" description="Helical" evidence="7">
    <location>
        <begin position="183"/>
        <end position="205"/>
    </location>
</feature>
<dbReference type="EMBL" id="FOCL01000001">
    <property type="protein sequence ID" value="SEM72148.1"/>
    <property type="molecule type" value="Genomic_DNA"/>
</dbReference>
<gene>
    <name evidence="8" type="ORF">SAMN05192574_101592</name>
</gene>
<evidence type="ECO:0000313" key="9">
    <source>
        <dbReference type="Proteomes" id="UP000198942"/>
    </source>
</evidence>
<sequence length="391" mass="44116">MFPTIGDLIFYLFHMRIGFPIQTLGFFMALAFLFAYIVFTSEFKRYEAIGKINAFKRKVIVGKPASAAEMTINFLPGFLFGFKLFGAVFNYAIFAANPRAYILSFQGNLTAGILIGGAFAFWIYNDRKKFALPKPQTTEYSVHPYQLMGLIVFSVGFFGFIGAKLFDIVEHFGRLKYDPLGTIFSANGFAYYGGLIFGALTYLYIGNRHHMKLVHLADIGSPGMMLAYGIGRIGCQLSGDGDWGKVNMHLKPGMLNWLPDWMWAFNYPHNAINSGMPIPGCIGNYCNQLANLVYPTPFYEATLCIGMFILMWAFRKRIVTPGFMFFLYLVLNGTERFLIEQIRINPVYHFLGLPFTQAGLIGFLMLLGGLTGFATLIIKHRTHQHKHLPVL</sequence>
<dbReference type="PANTHER" id="PTHR30589">
    <property type="entry name" value="PROLIPOPROTEIN DIACYLGLYCERYL TRANSFERASE"/>
    <property type="match status" value="1"/>
</dbReference>
<evidence type="ECO:0000256" key="7">
    <source>
        <dbReference type="SAM" id="Phobius"/>
    </source>
</evidence>
<evidence type="ECO:0000256" key="3">
    <source>
        <dbReference type="ARBA" id="ARBA00022679"/>
    </source>
</evidence>
<keyword evidence="9" id="KW-1185">Reference proteome</keyword>
<proteinExistence type="inferred from homology"/>
<dbReference type="STRING" id="551995.SAMN05192574_101592"/>
<keyword evidence="3 8" id="KW-0808">Transferase</keyword>
<dbReference type="InterPro" id="IPR001640">
    <property type="entry name" value="Lgt"/>
</dbReference>
<dbReference type="Pfam" id="PF01790">
    <property type="entry name" value="LGT"/>
    <property type="match status" value="1"/>
</dbReference>
<dbReference type="GO" id="GO:0005886">
    <property type="term" value="C:plasma membrane"/>
    <property type="evidence" value="ECO:0007669"/>
    <property type="project" value="InterPro"/>
</dbReference>
<evidence type="ECO:0000256" key="1">
    <source>
        <dbReference type="ARBA" id="ARBA00007150"/>
    </source>
</evidence>
<dbReference type="GO" id="GO:0042158">
    <property type="term" value="P:lipoprotein biosynthetic process"/>
    <property type="evidence" value="ECO:0007669"/>
    <property type="project" value="InterPro"/>
</dbReference>
<protein>
    <submittedName>
        <fullName evidence="8">Phosphatidylglycerol:prolipoprotein diacylglycerol transferase</fullName>
    </submittedName>
</protein>
<accession>A0A1H8AQQ1</accession>
<dbReference type="GO" id="GO:0008961">
    <property type="term" value="F:phosphatidylglycerol-prolipoprotein diacylglyceryl transferase activity"/>
    <property type="evidence" value="ECO:0007669"/>
    <property type="project" value="InterPro"/>
</dbReference>
<organism evidence="8 9">
    <name type="scientific">Mucilaginibacter gossypiicola</name>
    <dbReference type="NCBI Taxonomy" id="551995"/>
    <lineage>
        <taxon>Bacteria</taxon>
        <taxon>Pseudomonadati</taxon>
        <taxon>Bacteroidota</taxon>
        <taxon>Sphingobacteriia</taxon>
        <taxon>Sphingobacteriales</taxon>
        <taxon>Sphingobacteriaceae</taxon>
        <taxon>Mucilaginibacter</taxon>
    </lineage>
</organism>
<dbReference type="OrthoDB" id="871140at2"/>
<evidence type="ECO:0000313" key="8">
    <source>
        <dbReference type="EMBL" id="SEM72148.1"/>
    </source>
</evidence>
<keyword evidence="6 7" id="KW-0472">Membrane</keyword>
<feature type="transmembrane region" description="Helical" evidence="7">
    <location>
        <begin position="100"/>
        <end position="124"/>
    </location>
</feature>
<feature type="transmembrane region" description="Helical" evidence="7">
    <location>
        <begin position="20"/>
        <end position="39"/>
    </location>
</feature>
<evidence type="ECO:0000256" key="6">
    <source>
        <dbReference type="ARBA" id="ARBA00023136"/>
    </source>
</evidence>
<keyword evidence="2" id="KW-1003">Cell membrane</keyword>
<evidence type="ECO:0000256" key="5">
    <source>
        <dbReference type="ARBA" id="ARBA00022989"/>
    </source>
</evidence>
<feature type="transmembrane region" description="Helical" evidence="7">
    <location>
        <begin position="145"/>
        <end position="163"/>
    </location>
</feature>
<keyword evidence="5 7" id="KW-1133">Transmembrane helix</keyword>
<dbReference type="Proteomes" id="UP000198942">
    <property type="component" value="Unassembled WGS sequence"/>
</dbReference>
<feature type="transmembrane region" description="Helical" evidence="7">
    <location>
        <begin position="359"/>
        <end position="378"/>
    </location>
</feature>
<dbReference type="AlphaFoldDB" id="A0A1H8AQQ1"/>
<reference evidence="9" key="1">
    <citation type="submission" date="2016-10" db="EMBL/GenBank/DDBJ databases">
        <authorList>
            <person name="Varghese N."/>
            <person name="Submissions S."/>
        </authorList>
    </citation>
    <scope>NUCLEOTIDE SEQUENCE [LARGE SCALE GENOMIC DNA]</scope>
    <source>
        <strain evidence="9">Gh-48</strain>
    </source>
</reference>
<keyword evidence="4 7" id="KW-0812">Transmembrane</keyword>
<evidence type="ECO:0000256" key="4">
    <source>
        <dbReference type="ARBA" id="ARBA00022692"/>
    </source>
</evidence>